<dbReference type="PROSITE" id="PS50994">
    <property type="entry name" value="INTEGRASE"/>
    <property type="match status" value="1"/>
</dbReference>
<evidence type="ECO:0000313" key="3">
    <source>
        <dbReference type="EMBL" id="KAH7065085.1"/>
    </source>
</evidence>
<accession>A0ABQ8GV06</accession>
<protein>
    <recommendedName>
        <fullName evidence="2">Integrase catalytic domain-containing protein</fullName>
    </recommendedName>
</protein>
<reference evidence="3 4" key="1">
    <citation type="journal article" date="2021" name="Nat. Commun.">
        <title>Genetic determinants of endophytism in the Arabidopsis root mycobiome.</title>
        <authorList>
            <person name="Mesny F."/>
            <person name="Miyauchi S."/>
            <person name="Thiergart T."/>
            <person name="Pickel B."/>
            <person name="Atanasova L."/>
            <person name="Karlsson M."/>
            <person name="Huettel B."/>
            <person name="Barry K.W."/>
            <person name="Haridas S."/>
            <person name="Chen C."/>
            <person name="Bauer D."/>
            <person name="Andreopoulos W."/>
            <person name="Pangilinan J."/>
            <person name="LaButti K."/>
            <person name="Riley R."/>
            <person name="Lipzen A."/>
            <person name="Clum A."/>
            <person name="Drula E."/>
            <person name="Henrissat B."/>
            <person name="Kohler A."/>
            <person name="Grigoriev I.V."/>
            <person name="Martin F.M."/>
            <person name="Hacquard S."/>
        </authorList>
    </citation>
    <scope>NUCLEOTIDE SEQUENCE [LARGE SCALE GENOMIC DNA]</scope>
    <source>
        <strain evidence="3 4">MPI-SDFR-AT-0080</strain>
    </source>
</reference>
<dbReference type="Proteomes" id="UP000774617">
    <property type="component" value="Unassembled WGS sequence"/>
</dbReference>
<dbReference type="EMBL" id="JAGTJR010000001">
    <property type="protein sequence ID" value="KAH7065085.1"/>
    <property type="molecule type" value="Genomic_DNA"/>
</dbReference>
<dbReference type="InterPro" id="IPR036397">
    <property type="entry name" value="RNaseH_sf"/>
</dbReference>
<sequence>MLKLCANCVRRRHQQIARAPVRPIVVNDLFEKVQMDLVDHNNRPDSVTGDRYVLHMRDYFTDYSVLIPLLDKSPRTVATEVLRWIVAFGPPKSIQTDRGELRETPGERASFCSILGGFLFKSYLYRFDHVEDDRCYCSGTAKQTPRHLLLDCYLYRAERLSIKDALKKPILNLTDLFTTNKGTQATAEFLRKTKIFTRRWILNNTPDGV</sequence>
<dbReference type="Gene3D" id="3.30.420.10">
    <property type="entry name" value="Ribonuclease H-like superfamily/Ribonuclease H"/>
    <property type="match status" value="1"/>
</dbReference>
<dbReference type="InterPro" id="IPR012337">
    <property type="entry name" value="RNaseH-like_sf"/>
</dbReference>
<comment type="caution">
    <text evidence="3">The sequence shown here is derived from an EMBL/GenBank/DDBJ whole genome shotgun (WGS) entry which is preliminary data.</text>
</comment>
<name>A0ABQ8GV06_9PEZI</name>
<gene>
    <name evidence="3" type="ORF">B0J12DRAFT_24807</name>
</gene>
<dbReference type="SUPFAM" id="SSF53098">
    <property type="entry name" value="Ribonuclease H-like"/>
    <property type="match status" value="1"/>
</dbReference>
<dbReference type="InterPro" id="IPR001584">
    <property type="entry name" value="Integrase_cat-core"/>
</dbReference>
<organism evidence="3 4">
    <name type="scientific">Macrophomina phaseolina</name>
    <dbReference type="NCBI Taxonomy" id="35725"/>
    <lineage>
        <taxon>Eukaryota</taxon>
        <taxon>Fungi</taxon>
        <taxon>Dikarya</taxon>
        <taxon>Ascomycota</taxon>
        <taxon>Pezizomycotina</taxon>
        <taxon>Dothideomycetes</taxon>
        <taxon>Dothideomycetes incertae sedis</taxon>
        <taxon>Botryosphaeriales</taxon>
        <taxon>Botryosphaeriaceae</taxon>
        <taxon>Macrophomina</taxon>
    </lineage>
</organism>
<proteinExistence type="predicted"/>
<evidence type="ECO:0000313" key="4">
    <source>
        <dbReference type="Proteomes" id="UP000774617"/>
    </source>
</evidence>
<evidence type="ECO:0000256" key="1">
    <source>
        <dbReference type="ARBA" id="ARBA00022884"/>
    </source>
</evidence>
<evidence type="ECO:0000259" key="2">
    <source>
        <dbReference type="PROSITE" id="PS50994"/>
    </source>
</evidence>
<keyword evidence="4" id="KW-1185">Reference proteome</keyword>
<keyword evidence="1" id="KW-0694">RNA-binding</keyword>
<feature type="domain" description="Integrase catalytic" evidence="2">
    <location>
        <begin position="19"/>
        <end position="116"/>
    </location>
</feature>